<keyword evidence="9 10" id="KW-0275">Fatty acid biosynthesis</keyword>
<evidence type="ECO:0000256" key="8">
    <source>
        <dbReference type="ARBA" id="ARBA00023136"/>
    </source>
</evidence>
<dbReference type="Pfam" id="PF01151">
    <property type="entry name" value="ELO"/>
    <property type="match status" value="1"/>
</dbReference>
<keyword evidence="2 10" id="KW-0444">Lipid biosynthesis</keyword>
<keyword evidence="3 10" id="KW-0808">Transferase</keyword>
<dbReference type="GO" id="GO:0042761">
    <property type="term" value="P:very long-chain fatty acid biosynthetic process"/>
    <property type="evidence" value="ECO:0007669"/>
    <property type="project" value="TreeGrafter"/>
</dbReference>
<feature type="transmembrane region" description="Helical" evidence="10">
    <location>
        <begin position="16"/>
        <end position="36"/>
    </location>
</feature>
<evidence type="ECO:0000256" key="9">
    <source>
        <dbReference type="ARBA" id="ARBA00023160"/>
    </source>
</evidence>
<evidence type="ECO:0000256" key="2">
    <source>
        <dbReference type="ARBA" id="ARBA00022516"/>
    </source>
</evidence>
<evidence type="ECO:0000256" key="1">
    <source>
        <dbReference type="ARBA" id="ARBA00004141"/>
    </source>
</evidence>
<keyword evidence="4 10" id="KW-0812">Transmembrane</keyword>
<dbReference type="GO" id="GO:0030148">
    <property type="term" value="P:sphingolipid biosynthetic process"/>
    <property type="evidence" value="ECO:0007669"/>
    <property type="project" value="TreeGrafter"/>
</dbReference>
<dbReference type="PANTHER" id="PTHR11157">
    <property type="entry name" value="FATTY ACID ACYL TRANSFERASE-RELATED"/>
    <property type="match status" value="1"/>
</dbReference>
<dbReference type="EC" id="2.3.1.-" evidence="10"/>
<evidence type="ECO:0000256" key="5">
    <source>
        <dbReference type="ARBA" id="ARBA00022832"/>
    </source>
</evidence>
<feature type="transmembrane region" description="Helical" evidence="10">
    <location>
        <begin position="127"/>
        <end position="146"/>
    </location>
</feature>
<evidence type="ECO:0000256" key="7">
    <source>
        <dbReference type="ARBA" id="ARBA00023098"/>
    </source>
</evidence>
<feature type="transmembrane region" description="Helical" evidence="10">
    <location>
        <begin position="56"/>
        <end position="82"/>
    </location>
</feature>
<accession>A0A7S1AXU0</accession>
<comment type="subcellular location">
    <subcellularLocation>
        <location evidence="1">Membrane</location>
        <topology evidence="1">Multi-pass membrane protein</topology>
    </subcellularLocation>
</comment>
<comment type="similarity">
    <text evidence="10">Belongs to the ELO family.</text>
</comment>
<evidence type="ECO:0000256" key="10">
    <source>
        <dbReference type="RuleBase" id="RU361115"/>
    </source>
</evidence>
<gene>
    <name evidence="11" type="ORF">NSCI0253_LOCUS42992</name>
</gene>
<dbReference type="AlphaFoldDB" id="A0A7S1AXU0"/>
<dbReference type="InterPro" id="IPR002076">
    <property type="entry name" value="ELO_fam"/>
</dbReference>
<dbReference type="PANTHER" id="PTHR11157:SF133">
    <property type="entry name" value="ELONGATION OF FATTY ACIDS PROTEIN"/>
    <property type="match status" value="1"/>
</dbReference>
<dbReference type="GO" id="GO:0009922">
    <property type="term" value="F:fatty acid elongase activity"/>
    <property type="evidence" value="ECO:0007669"/>
    <property type="project" value="InterPro"/>
</dbReference>
<keyword evidence="8 10" id="KW-0472">Membrane</keyword>
<evidence type="ECO:0000256" key="6">
    <source>
        <dbReference type="ARBA" id="ARBA00022989"/>
    </source>
</evidence>
<reference evidence="11" key="1">
    <citation type="submission" date="2021-01" db="EMBL/GenBank/DDBJ databases">
        <authorList>
            <person name="Corre E."/>
            <person name="Pelletier E."/>
            <person name="Niang G."/>
            <person name="Scheremetjew M."/>
            <person name="Finn R."/>
            <person name="Kale V."/>
            <person name="Holt S."/>
            <person name="Cochrane G."/>
            <person name="Meng A."/>
            <person name="Brown T."/>
            <person name="Cohen L."/>
        </authorList>
    </citation>
    <scope>NUCLEOTIDE SEQUENCE</scope>
</reference>
<proteinExistence type="inferred from homology"/>
<name>A0A7S1AXU0_NOCSC</name>
<evidence type="ECO:0000256" key="4">
    <source>
        <dbReference type="ARBA" id="ARBA00022692"/>
    </source>
</evidence>
<feature type="transmembrane region" description="Helical" evidence="10">
    <location>
        <begin position="94"/>
        <end position="115"/>
    </location>
</feature>
<feature type="transmembrane region" description="Helical" evidence="10">
    <location>
        <begin position="218"/>
        <end position="239"/>
    </location>
</feature>
<comment type="catalytic activity">
    <reaction evidence="10">
        <text>an acyl-CoA + malonyl-CoA + H(+) = a 3-oxoacyl-CoA + CO2 + CoA</text>
        <dbReference type="Rhea" id="RHEA:50252"/>
        <dbReference type="ChEBI" id="CHEBI:15378"/>
        <dbReference type="ChEBI" id="CHEBI:16526"/>
        <dbReference type="ChEBI" id="CHEBI:57287"/>
        <dbReference type="ChEBI" id="CHEBI:57384"/>
        <dbReference type="ChEBI" id="CHEBI:58342"/>
        <dbReference type="ChEBI" id="CHEBI:90726"/>
    </reaction>
    <physiologicalReaction direction="left-to-right" evidence="10">
        <dbReference type="Rhea" id="RHEA:50253"/>
    </physiologicalReaction>
</comment>
<dbReference type="GO" id="GO:0034625">
    <property type="term" value="P:fatty acid elongation, monounsaturated fatty acid"/>
    <property type="evidence" value="ECO:0007669"/>
    <property type="project" value="TreeGrafter"/>
</dbReference>
<dbReference type="GO" id="GO:0005789">
    <property type="term" value="C:endoplasmic reticulum membrane"/>
    <property type="evidence" value="ECO:0007669"/>
    <property type="project" value="TreeGrafter"/>
</dbReference>
<keyword evidence="5 10" id="KW-0276">Fatty acid metabolism</keyword>
<dbReference type="GO" id="GO:0034626">
    <property type="term" value="P:fatty acid elongation, polyunsaturated fatty acid"/>
    <property type="evidence" value="ECO:0007669"/>
    <property type="project" value="TreeGrafter"/>
</dbReference>
<keyword evidence="6 10" id="KW-1133">Transmembrane helix</keyword>
<protein>
    <recommendedName>
        <fullName evidence="10">Elongation of fatty acids protein</fullName>
        <ecNumber evidence="10">2.3.1.-</ecNumber>
    </recommendedName>
</protein>
<dbReference type="EMBL" id="HBFQ01060730">
    <property type="protein sequence ID" value="CAD8868636.1"/>
    <property type="molecule type" value="Transcribed_RNA"/>
</dbReference>
<evidence type="ECO:0000313" key="11">
    <source>
        <dbReference type="EMBL" id="CAD8868636.1"/>
    </source>
</evidence>
<organism evidence="11">
    <name type="scientific">Noctiluca scintillans</name>
    <name type="common">Sea sparkle</name>
    <name type="synonym">Red tide dinoflagellate</name>
    <dbReference type="NCBI Taxonomy" id="2966"/>
    <lineage>
        <taxon>Eukaryota</taxon>
        <taxon>Sar</taxon>
        <taxon>Alveolata</taxon>
        <taxon>Dinophyceae</taxon>
        <taxon>Noctilucales</taxon>
        <taxon>Noctilucaceae</taxon>
        <taxon>Noctiluca</taxon>
    </lineage>
</organism>
<dbReference type="GO" id="GO:0019367">
    <property type="term" value="P:fatty acid elongation, saturated fatty acid"/>
    <property type="evidence" value="ECO:0007669"/>
    <property type="project" value="TreeGrafter"/>
</dbReference>
<feature type="transmembrane region" description="Helical" evidence="10">
    <location>
        <begin position="183"/>
        <end position="206"/>
    </location>
</feature>
<sequence length="252" mass="29213">MFSLSNGMRFHPEYNVWLSPTVLYAPPVAYLVLALWCHRAMKTRQTPSWVPSVVKLYNIFQVVLCLYMTIGLLPLFGIPNVFGIGLPETAQSEWFVFVHYLSKYLDWLDTVWMILKKKSDKQMSFLHLYHHATIGVVWGIVLSSGFGSGTVGYGAFINSITHVLMYTHYFVTSFGLRNPLKNYLTMWQIGQFYSCFLHANLLLWVFSGSIKTEVWNLAWIQFFYHITMVYLFTFKLHWVPDFIKGSSGKKSA</sequence>
<evidence type="ECO:0000256" key="3">
    <source>
        <dbReference type="ARBA" id="ARBA00022679"/>
    </source>
</evidence>
<keyword evidence="7 10" id="KW-0443">Lipid metabolism</keyword>